<feature type="compositionally biased region" description="Pro residues" evidence="1">
    <location>
        <begin position="12"/>
        <end position="25"/>
    </location>
</feature>
<dbReference type="AlphaFoldDB" id="A0AAD5TGF9"/>
<reference evidence="3" key="1">
    <citation type="submission" date="2020-05" db="EMBL/GenBank/DDBJ databases">
        <title>Phylogenomic resolution of chytrid fungi.</title>
        <authorList>
            <person name="Stajich J.E."/>
            <person name="Amses K."/>
            <person name="Simmons R."/>
            <person name="Seto K."/>
            <person name="Myers J."/>
            <person name="Bonds A."/>
            <person name="Quandt C.A."/>
            <person name="Barry K."/>
            <person name="Liu P."/>
            <person name="Grigoriev I."/>
            <person name="Longcore J.E."/>
            <person name="James T.Y."/>
        </authorList>
    </citation>
    <scope>NUCLEOTIDE SEQUENCE</scope>
    <source>
        <strain evidence="3">JEL0379</strain>
    </source>
</reference>
<feature type="region of interest" description="Disordered" evidence="1">
    <location>
        <begin position="1"/>
        <end position="25"/>
    </location>
</feature>
<dbReference type="PANTHER" id="PTHR28297:SF1">
    <property type="entry name" value="FUNGAL PROTEIN"/>
    <property type="match status" value="1"/>
</dbReference>
<evidence type="ECO:0000256" key="1">
    <source>
        <dbReference type="SAM" id="MobiDB-lite"/>
    </source>
</evidence>
<dbReference type="PANTHER" id="PTHR28297">
    <property type="entry name" value="FUNGAL PROTEIN"/>
    <property type="match status" value="1"/>
</dbReference>
<evidence type="ECO:0000256" key="2">
    <source>
        <dbReference type="SAM" id="Phobius"/>
    </source>
</evidence>
<name>A0AAD5TGF9_9FUNG</name>
<evidence type="ECO:0000313" key="3">
    <source>
        <dbReference type="EMBL" id="KAJ3174775.1"/>
    </source>
</evidence>
<keyword evidence="2" id="KW-0472">Membrane</keyword>
<feature type="compositionally biased region" description="Polar residues" evidence="1">
    <location>
        <begin position="1"/>
        <end position="10"/>
    </location>
</feature>
<organism evidence="3 4">
    <name type="scientific">Geranomyces variabilis</name>
    <dbReference type="NCBI Taxonomy" id="109894"/>
    <lineage>
        <taxon>Eukaryota</taxon>
        <taxon>Fungi</taxon>
        <taxon>Fungi incertae sedis</taxon>
        <taxon>Chytridiomycota</taxon>
        <taxon>Chytridiomycota incertae sedis</taxon>
        <taxon>Chytridiomycetes</taxon>
        <taxon>Spizellomycetales</taxon>
        <taxon>Powellomycetaceae</taxon>
        <taxon>Geranomyces</taxon>
    </lineage>
</organism>
<feature type="transmembrane region" description="Helical" evidence="2">
    <location>
        <begin position="224"/>
        <end position="247"/>
    </location>
</feature>
<dbReference type="Pfam" id="PF10445">
    <property type="entry name" value="DUF2456"/>
    <property type="match status" value="1"/>
</dbReference>
<keyword evidence="4" id="KW-1185">Reference proteome</keyword>
<accession>A0AAD5TGF9</accession>
<comment type="caution">
    <text evidence="3">The sequence shown here is derived from an EMBL/GenBank/DDBJ whole genome shotgun (WGS) entry which is preliminary data.</text>
</comment>
<dbReference type="Proteomes" id="UP001212152">
    <property type="component" value="Unassembled WGS sequence"/>
</dbReference>
<protein>
    <submittedName>
        <fullName evidence="3">Uncharacterized protein</fullName>
    </submittedName>
</protein>
<proteinExistence type="predicted"/>
<dbReference type="InterPro" id="IPR018852">
    <property type="entry name" value="DUF2456"/>
</dbReference>
<evidence type="ECO:0000313" key="4">
    <source>
        <dbReference type="Proteomes" id="UP001212152"/>
    </source>
</evidence>
<keyword evidence="2" id="KW-1133">Transmembrane helix</keyword>
<keyword evidence="2" id="KW-0812">Transmembrane</keyword>
<sequence length="285" mass="30776">MSFTQTTLVSATPPPSPPAPPQMQPPLFPRTTLRQKLYIVLMHSLGAGILDAAINFVIAYAMYHNQEARLWNMPNTIAGDAAVTVLIQGVLTWVIDGALTHQDCRKGTVAPIVLNDHRDHYVIDESDDNQSSVGGDSAVPLKPRASRRLFSRFVCWTCAPSLDIFAPGLTPAIRAKRVFLSATRGLVFSLCVLPIAWCLGVGIACAVWPALARNHAITNSWGPMIFKAVYTFVLGAVTTPVSTVLAMTQARPAKTIMTARTPTDPEIAGGGALGEPTELVHREKR</sequence>
<gene>
    <name evidence="3" type="ORF">HDU87_006891</name>
</gene>
<dbReference type="EMBL" id="JADGJQ010000060">
    <property type="protein sequence ID" value="KAJ3174775.1"/>
    <property type="molecule type" value="Genomic_DNA"/>
</dbReference>
<feature type="transmembrane region" description="Helical" evidence="2">
    <location>
        <begin position="186"/>
        <end position="212"/>
    </location>
</feature>
<feature type="transmembrane region" description="Helical" evidence="2">
    <location>
        <begin position="37"/>
        <end position="63"/>
    </location>
</feature>